<dbReference type="EMBL" id="CP069534">
    <property type="protein sequence ID" value="QRP71661.1"/>
    <property type="molecule type" value="Genomic_DNA"/>
</dbReference>
<dbReference type="HAMAP" id="MF_01187">
    <property type="entry name" value="UPF0434"/>
    <property type="match status" value="1"/>
</dbReference>
<dbReference type="OrthoDB" id="9812205at2"/>
<dbReference type="PANTHER" id="PTHR33505">
    <property type="entry name" value="ZGC:162634"/>
    <property type="match status" value="1"/>
</dbReference>
<dbReference type="Proteomes" id="UP000596145">
    <property type="component" value="Chromosome"/>
</dbReference>
<evidence type="ECO:0000256" key="1">
    <source>
        <dbReference type="HAMAP-Rule" id="MF_01187"/>
    </source>
</evidence>
<dbReference type="GeneID" id="92759958"/>
<evidence type="ECO:0000313" key="4">
    <source>
        <dbReference type="Proteomes" id="UP000596145"/>
    </source>
</evidence>
<reference evidence="2 4" key="1">
    <citation type="submission" date="2020-12" db="EMBL/GenBank/DDBJ databases">
        <title>FDA dAtabase for Regulatory Grade micrObial Sequences (FDA-ARGOS): Supporting development and validation of Infectious Disease Dx tests.</title>
        <authorList>
            <person name="Sproer C."/>
            <person name="Gronow S."/>
            <person name="Severitt S."/>
            <person name="Schroder I."/>
            <person name="Tallon L."/>
            <person name="Sadzewicz L."/>
            <person name="Zhao X."/>
            <person name="Boylan J."/>
            <person name="Ott S."/>
            <person name="Bowen H."/>
            <person name="Vavikolanu K."/>
            <person name="Mehta A."/>
            <person name="Aluvathingal J."/>
            <person name="Nadendla S."/>
            <person name="Lowell S."/>
            <person name="Myers T."/>
            <person name="Yan Y."/>
            <person name="Sichtig H."/>
        </authorList>
    </citation>
    <scope>NUCLEOTIDE SEQUENCE [LARGE SCALE GENOMIC DNA]</scope>
    <source>
        <strain evidence="2 4">FDAARGOS_1053</strain>
        <strain evidence="3">FDAARGOS_1191</strain>
    </source>
</reference>
<sequence length="66" mass="7212">MSIDPKLLDVVVCPKDKGPLRYLEDEQLLVNERLGIAYRIEDSIPVLLESEAQPYPASGTAAADAN</sequence>
<proteinExistence type="inferred from homology"/>
<dbReference type="Pfam" id="PF03966">
    <property type="entry name" value="Trm112p"/>
    <property type="match status" value="1"/>
</dbReference>
<dbReference type="AlphaFoldDB" id="A0A7T4JUH1"/>
<evidence type="ECO:0000313" key="3">
    <source>
        <dbReference type="EMBL" id="QRP71661.1"/>
    </source>
</evidence>
<name>A0A7T4JUH1_9CORY</name>
<dbReference type="RefSeq" id="WP_005392425.1">
    <property type="nucleotide sequence ID" value="NZ_CP066007.1"/>
</dbReference>
<comment type="similarity">
    <text evidence="1">Belongs to the UPF0434 family.</text>
</comment>
<protein>
    <recommendedName>
        <fullName evidence="1">UPF0434 protein I6I10_10120</fullName>
    </recommendedName>
</protein>
<dbReference type="InterPro" id="IPR005651">
    <property type="entry name" value="Trm112-like"/>
</dbReference>
<gene>
    <name evidence="2" type="ORF">I6I10_10120</name>
    <name evidence="3" type="ORF">I6J21_06015</name>
</gene>
<dbReference type="Gene3D" id="2.20.25.10">
    <property type="match status" value="1"/>
</dbReference>
<dbReference type="PANTHER" id="PTHR33505:SF4">
    <property type="entry name" value="PROTEIN PREY, MITOCHONDRIAL"/>
    <property type="match status" value="1"/>
</dbReference>
<dbReference type="Proteomes" id="UP000617681">
    <property type="component" value="Chromosome"/>
</dbReference>
<organism evidence="2 4">
    <name type="scientific">Corynebacterium glucuronolyticum</name>
    <dbReference type="NCBI Taxonomy" id="39791"/>
    <lineage>
        <taxon>Bacteria</taxon>
        <taxon>Bacillati</taxon>
        <taxon>Actinomycetota</taxon>
        <taxon>Actinomycetes</taxon>
        <taxon>Mycobacteriales</taxon>
        <taxon>Corynebacteriaceae</taxon>
        <taxon>Corynebacterium</taxon>
    </lineage>
</organism>
<dbReference type="GO" id="GO:0005829">
    <property type="term" value="C:cytosol"/>
    <property type="evidence" value="ECO:0007669"/>
    <property type="project" value="TreeGrafter"/>
</dbReference>
<evidence type="ECO:0000313" key="2">
    <source>
        <dbReference type="EMBL" id="QQB45826.1"/>
    </source>
</evidence>
<dbReference type="SUPFAM" id="SSF158997">
    <property type="entry name" value="Trm112p-like"/>
    <property type="match status" value="1"/>
</dbReference>
<accession>A0A7T4JUH1</accession>
<dbReference type="EMBL" id="CP066007">
    <property type="protein sequence ID" value="QQB45826.1"/>
    <property type="molecule type" value="Genomic_DNA"/>
</dbReference>